<dbReference type="RefSeq" id="WP_039003454.1">
    <property type="nucleotide sequence ID" value="NZ_CP014327.1"/>
</dbReference>
<reference evidence="4 5" key="1">
    <citation type="submission" date="2016-02" db="EMBL/GenBank/DDBJ databases">
        <title>Complete genome sequence of Halocynthiibacter arcticus PAMC 20958t from arctic marine sediment.</title>
        <authorList>
            <person name="Lee Y.M."/>
            <person name="Baek K."/>
            <person name="Lee H.K."/>
            <person name="Shin S.C."/>
        </authorList>
    </citation>
    <scope>NUCLEOTIDE SEQUENCE [LARGE SCALE GENOMIC DNA]</scope>
    <source>
        <strain evidence="4">PAMC 20958</strain>
    </source>
</reference>
<evidence type="ECO:0000256" key="2">
    <source>
        <dbReference type="SAM" id="SignalP"/>
    </source>
</evidence>
<proteinExistence type="predicted"/>
<dbReference type="STRING" id="1579316.RC74_18900"/>
<dbReference type="EMBL" id="CP014327">
    <property type="protein sequence ID" value="AML53050.1"/>
    <property type="molecule type" value="Genomic_DNA"/>
</dbReference>
<evidence type="ECO:0000313" key="5">
    <source>
        <dbReference type="Proteomes" id="UP000070371"/>
    </source>
</evidence>
<keyword evidence="2" id="KW-0732">Signal</keyword>
<evidence type="ECO:0000313" key="4">
    <source>
        <dbReference type="EMBL" id="AML53050.1"/>
    </source>
</evidence>
<evidence type="ECO:0000256" key="1">
    <source>
        <dbReference type="ARBA" id="ARBA00022723"/>
    </source>
</evidence>
<dbReference type="Pfam" id="PF00403">
    <property type="entry name" value="HMA"/>
    <property type="match status" value="1"/>
</dbReference>
<feature type="chain" id="PRO_5007443544" evidence="2">
    <location>
        <begin position="22"/>
        <end position="98"/>
    </location>
</feature>
<dbReference type="InterPro" id="IPR036163">
    <property type="entry name" value="HMA_dom_sf"/>
</dbReference>
<organism evidence="4 5">
    <name type="scientific">Falsihalocynthiibacter arcticus</name>
    <dbReference type="NCBI Taxonomy" id="1579316"/>
    <lineage>
        <taxon>Bacteria</taxon>
        <taxon>Pseudomonadati</taxon>
        <taxon>Pseudomonadota</taxon>
        <taxon>Alphaproteobacteria</taxon>
        <taxon>Rhodobacterales</taxon>
        <taxon>Roseobacteraceae</taxon>
        <taxon>Falsihalocynthiibacter</taxon>
    </lineage>
</organism>
<feature type="signal peptide" evidence="2">
    <location>
        <begin position="1"/>
        <end position="21"/>
    </location>
</feature>
<dbReference type="FunFam" id="3.30.70.100:FF:000001">
    <property type="entry name" value="ATPase copper transporting beta"/>
    <property type="match status" value="1"/>
</dbReference>
<accession>A0A126V427</accession>
<sequence length="98" mass="10073">MKLHTSVLALLGFMAASPIFAAEQTVTFSVPGMTCASCPFIVESAMGAVQGVNSVSADSDTRTAFVVFDDAMTSADDIARASTSAGYEAELVPNDSNS</sequence>
<dbReference type="PRINTS" id="PR00946">
    <property type="entry name" value="HGSCAVENGER"/>
</dbReference>
<keyword evidence="1" id="KW-0479">Metal-binding</keyword>
<dbReference type="PROSITE" id="PS50846">
    <property type="entry name" value="HMA_2"/>
    <property type="match status" value="1"/>
</dbReference>
<dbReference type="InterPro" id="IPR006121">
    <property type="entry name" value="HMA_dom"/>
</dbReference>
<name>A0A126V427_9RHOB</name>
<evidence type="ECO:0000259" key="3">
    <source>
        <dbReference type="PROSITE" id="PS50846"/>
    </source>
</evidence>
<protein>
    <submittedName>
        <fullName evidence="4">Mercuric transport protein periplasmic component</fullName>
    </submittedName>
</protein>
<gene>
    <name evidence="4" type="ORF">RC74_18900</name>
</gene>
<dbReference type="AlphaFoldDB" id="A0A126V427"/>
<dbReference type="InterPro" id="IPR001802">
    <property type="entry name" value="MerP/CopZ"/>
</dbReference>
<dbReference type="SUPFAM" id="SSF55008">
    <property type="entry name" value="HMA, heavy metal-associated domain"/>
    <property type="match status" value="1"/>
</dbReference>
<dbReference type="Gene3D" id="3.30.70.100">
    <property type="match status" value="1"/>
</dbReference>
<dbReference type="CDD" id="cd00371">
    <property type="entry name" value="HMA"/>
    <property type="match status" value="1"/>
</dbReference>
<feature type="domain" description="HMA" evidence="3">
    <location>
        <begin position="24"/>
        <end position="90"/>
    </location>
</feature>
<dbReference type="Proteomes" id="UP000070371">
    <property type="component" value="Chromosome"/>
</dbReference>
<dbReference type="KEGG" id="hat:RC74_18900"/>
<dbReference type="GO" id="GO:0046872">
    <property type="term" value="F:metal ion binding"/>
    <property type="evidence" value="ECO:0007669"/>
    <property type="project" value="UniProtKB-KW"/>
</dbReference>
<dbReference type="OrthoDB" id="7205933at2"/>
<keyword evidence="5" id="KW-1185">Reference proteome</keyword>